<dbReference type="AlphaFoldDB" id="A0A9D2J010"/>
<evidence type="ECO:0000256" key="1">
    <source>
        <dbReference type="SAM" id="Phobius"/>
    </source>
</evidence>
<protein>
    <submittedName>
        <fullName evidence="3">DUF4234 domain-containing protein</fullName>
    </submittedName>
</protein>
<dbReference type="RefSeq" id="WP_394966826.1">
    <property type="nucleotide sequence ID" value="NZ_CALXHM010000004.1"/>
</dbReference>
<evidence type="ECO:0000259" key="2">
    <source>
        <dbReference type="Pfam" id="PF14018"/>
    </source>
</evidence>
<proteinExistence type="predicted"/>
<dbReference type="Pfam" id="PF14018">
    <property type="entry name" value="DUF4234"/>
    <property type="match status" value="1"/>
</dbReference>
<feature type="transmembrane region" description="Helical" evidence="1">
    <location>
        <begin position="44"/>
        <end position="63"/>
    </location>
</feature>
<keyword evidence="1" id="KW-0472">Membrane</keyword>
<organism evidence="3 4">
    <name type="scientific">Candidatus Allofournierella merdipullorum</name>
    <dbReference type="NCBI Taxonomy" id="2838595"/>
    <lineage>
        <taxon>Bacteria</taxon>
        <taxon>Bacillati</taxon>
        <taxon>Bacillota</taxon>
        <taxon>Clostridia</taxon>
        <taxon>Eubacteriales</taxon>
        <taxon>Oscillospiraceae</taxon>
        <taxon>Allofournierella</taxon>
    </lineage>
</organism>
<evidence type="ECO:0000313" key="3">
    <source>
        <dbReference type="EMBL" id="HIZ31538.1"/>
    </source>
</evidence>
<keyword evidence="1" id="KW-0812">Transmembrane</keyword>
<dbReference type="EMBL" id="DXBV01000101">
    <property type="protein sequence ID" value="HIZ31538.1"/>
    <property type="molecule type" value="Genomic_DNA"/>
</dbReference>
<name>A0A9D2J010_9FIRM</name>
<evidence type="ECO:0000313" key="4">
    <source>
        <dbReference type="Proteomes" id="UP000824035"/>
    </source>
</evidence>
<gene>
    <name evidence="3" type="ORF">H9813_09975</name>
</gene>
<comment type="caution">
    <text evidence="3">The sequence shown here is derived from an EMBL/GenBank/DDBJ whole genome shotgun (WGS) entry which is preliminary data.</text>
</comment>
<keyword evidence="1" id="KW-1133">Transmembrane helix</keyword>
<dbReference type="InterPro" id="IPR025328">
    <property type="entry name" value="DUF4234"/>
</dbReference>
<feature type="transmembrane region" description="Helical" evidence="1">
    <location>
        <begin position="5"/>
        <end position="24"/>
    </location>
</feature>
<sequence>MNKNIVLCVILSIVTCGIYGLYWMYTLNESARTVNPNEWQMEGVLAVVLTIVTCGIFGYYWNYKMGKAFMAIGAPDNSVLYLVLSLFGLSIVNWCIMQDSINRAYPAQQ</sequence>
<accession>A0A9D2J010</accession>
<feature type="transmembrane region" description="Helical" evidence="1">
    <location>
        <begin position="79"/>
        <end position="97"/>
    </location>
</feature>
<reference evidence="3" key="2">
    <citation type="submission" date="2021-04" db="EMBL/GenBank/DDBJ databases">
        <authorList>
            <person name="Gilroy R."/>
        </authorList>
    </citation>
    <scope>NUCLEOTIDE SEQUENCE</scope>
    <source>
        <strain evidence="3">ChiGjej4B4-18154</strain>
    </source>
</reference>
<reference evidence="3" key="1">
    <citation type="journal article" date="2021" name="PeerJ">
        <title>Extensive microbial diversity within the chicken gut microbiome revealed by metagenomics and culture.</title>
        <authorList>
            <person name="Gilroy R."/>
            <person name="Ravi A."/>
            <person name="Getino M."/>
            <person name="Pursley I."/>
            <person name="Horton D.L."/>
            <person name="Alikhan N.F."/>
            <person name="Baker D."/>
            <person name="Gharbi K."/>
            <person name="Hall N."/>
            <person name="Watson M."/>
            <person name="Adriaenssens E.M."/>
            <person name="Foster-Nyarko E."/>
            <person name="Jarju S."/>
            <person name="Secka A."/>
            <person name="Antonio M."/>
            <person name="Oren A."/>
            <person name="Chaudhuri R.R."/>
            <person name="La Ragione R."/>
            <person name="Hildebrand F."/>
            <person name="Pallen M.J."/>
        </authorList>
    </citation>
    <scope>NUCLEOTIDE SEQUENCE</scope>
    <source>
        <strain evidence="3">ChiGjej4B4-18154</strain>
    </source>
</reference>
<feature type="domain" description="DUF4234" evidence="2">
    <location>
        <begin position="4"/>
        <end position="68"/>
    </location>
</feature>
<dbReference type="Proteomes" id="UP000824035">
    <property type="component" value="Unassembled WGS sequence"/>
</dbReference>